<dbReference type="AlphaFoldDB" id="A0A915KKD3"/>
<evidence type="ECO:0000256" key="1">
    <source>
        <dbReference type="SAM" id="MobiDB-lite"/>
    </source>
</evidence>
<keyword evidence="3" id="KW-1185">Reference proteome</keyword>
<feature type="compositionally biased region" description="Low complexity" evidence="1">
    <location>
        <begin position="62"/>
        <end position="71"/>
    </location>
</feature>
<sequence length="235" mass="27060">MQDIRYRYIDHICYHGILLISSRVEIILSIDSESSRPPSAATSFDDNQNRLEKFSKTVGHHSSGYSSMSSSATKKYVAPKPPVSSVTINDSKRTPDVKAKKRMAPPPPLPARRQIVRDSTKTQKEILDGFIVVGDELFDLETKGRILEEKFDDKTTIDEEFLDEWVLLCEEKMRLIRKQNDFAFFLREKQLNELHTEVEYQLRCLIEKPVNIGAIWLKHCNLMPDVLSIDGKKPH</sequence>
<accession>A0A915KKD3</accession>
<organism evidence="3 4">
    <name type="scientific">Romanomermis culicivorax</name>
    <name type="common">Nematode worm</name>
    <dbReference type="NCBI Taxonomy" id="13658"/>
    <lineage>
        <taxon>Eukaryota</taxon>
        <taxon>Metazoa</taxon>
        <taxon>Ecdysozoa</taxon>
        <taxon>Nematoda</taxon>
        <taxon>Enoplea</taxon>
        <taxon>Dorylaimia</taxon>
        <taxon>Mermithida</taxon>
        <taxon>Mermithoidea</taxon>
        <taxon>Mermithidae</taxon>
        <taxon>Romanomermis</taxon>
    </lineage>
</organism>
<name>A0A915KKD3_ROMCU</name>
<reference evidence="4" key="1">
    <citation type="submission" date="2022-11" db="UniProtKB">
        <authorList>
            <consortium name="WormBaseParasite"/>
        </authorList>
    </citation>
    <scope>IDENTIFICATION</scope>
</reference>
<evidence type="ECO:0000313" key="4">
    <source>
        <dbReference type="WBParaSite" id="nRc.2.0.1.t39225-RA"/>
    </source>
</evidence>
<feature type="region of interest" description="Disordered" evidence="1">
    <location>
        <begin position="58"/>
        <end position="112"/>
    </location>
</feature>
<dbReference type="InterPro" id="IPR022735">
    <property type="entry name" value="bMERB_dom"/>
</dbReference>
<proteinExistence type="predicted"/>
<evidence type="ECO:0000259" key="2">
    <source>
        <dbReference type="Pfam" id="PF12130"/>
    </source>
</evidence>
<protein>
    <submittedName>
        <fullName evidence="4">BMERB domain-containing protein</fullName>
    </submittedName>
</protein>
<dbReference type="Proteomes" id="UP000887565">
    <property type="component" value="Unplaced"/>
</dbReference>
<feature type="domain" description="BMERB" evidence="2">
    <location>
        <begin position="136"/>
        <end position="209"/>
    </location>
</feature>
<dbReference type="WBParaSite" id="nRc.2.0.1.t39225-RA">
    <property type="protein sequence ID" value="nRc.2.0.1.t39225-RA"/>
    <property type="gene ID" value="nRc.2.0.1.g39225"/>
</dbReference>
<dbReference type="Pfam" id="PF12130">
    <property type="entry name" value="bMERB_dom"/>
    <property type="match status" value="1"/>
</dbReference>
<evidence type="ECO:0000313" key="3">
    <source>
        <dbReference type="Proteomes" id="UP000887565"/>
    </source>
</evidence>